<sequence>MACSDPGPVVVEDDVDAHDGCDVRQAQFTGKGALAFEPAGLVADVKVVAKAETRCSGDLPALLSWLRREVLPSMATKSGLSS</sequence>
<name>A0ABV2GPD3_9HYPH</name>
<gene>
    <name evidence="1" type="ORF">ABID19_003182</name>
</gene>
<proteinExistence type="predicted"/>
<reference evidence="1 2" key="1">
    <citation type="submission" date="2024-06" db="EMBL/GenBank/DDBJ databases">
        <title>Genomic Encyclopedia of Type Strains, Phase IV (KMG-IV): sequencing the most valuable type-strain genomes for metagenomic binning, comparative biology and taxonomic classification.</title>
        <authorList>
            <person name="Goeker M."/>
        </authorList>
    </citation>
    <scope>NUCLEOTIDE SEQUENCE [LARGE SCALE GENOMIC DNA]</scope>
    <source>
        <strain evidence="1 2">DSM 100022</strain>
    </source>
</reference>
<accession>A0ABV2GPD3</accession>
<evidence type="ECO:0000313" key="1">
    <source>
        <dbReference type="EMBL" id="MET3580144.1"/>
    </source>
</evidence>
<dbReference type="Proteomes" id="UP001549204">
    <property type="component" value="Unassembled WGS sequence"/>
</dbReference>
<dbReference type="EMBL" id="JBEPMC010000005">
    <property type="protein sequence ID" value="MET3580144.1"/>
    <property type="molecule type" value="Genomic_DNA"/>
</dbReference>
<organism evidence="1 2">
    <name type="scientific">Mesorhizobium robiniae</name>
    <dbReference type="NCBI Taxonomy" id="559315"/>
    <lineage>
        <taxon>Bacteria</taxon>
        <taxon>Pseudomonadati</taxon>
        <taxon>Pseudomonadota</taxon>
        <taxon>Alphaproteobacteria</taxon>
        <taxon>Hyphomicrobiales</taxon>
        <taxon>Phyllobacteriaceae</taxon>
        <taxon>Mesorhizobium</taxon>
    </lineage>
</organism>
<protein>
    <recommendedName>
        <fullName evidence="3">Transposase</fullName>
    </recommendedName>
</protein>
<evidence type="ECO:0000313" key="2">
    <source>
        <dbReference type="Proteomes" id="UP001549204"/>
    </source>
</evidence>
<comment type="caution">
    <text evidence="1">The sequence shown here is derived from an EMBL/GenBank/DDBJ whole genome shotgun (WGS) entry which is preliminary data.</text>
</comment>
<keyword evidence="2" id="KW-1185">Reference proteome</keyword>
<evidence type="ECO:0008006" key="3">
    <source>
        <dbReference type="Google" id="ProtNLM"/>
    </source>
</evidence>